<keyword evidence="9 19" id="KW-0285">Flavoprotein</keyword>
<evidence type="ECO:0000256" key="15">
    <source>
        <dbReference type="ARBA" id="ARBA00023306"/>
    </source>
</evidence>
<dbReference type="InterPro" id="IPR016167">
    <property type="entry name" value="FAD-bd_PCMH_sub1"/>
</dbReference>
<feature type="domain" description="FAD-binding PCMH-type" evidence="20">
    <location>
        <begin position="16"/>
        <end position="189"/>
    </location>
</feature>
<evidence type="ECO:0000256" key="17">
    <source>
        <dbReference type="ARBA" id="ARBA00031026"/>
    </source>
</evidence>
<evidence type="ECO:0000256" key="5">
    <source>
        <dbReference type="ARBA" id="ARBA00012518"/>
    </source>
</evidence>
<comment type="cofactor">
    <cofactor evidence="1 19">
        <name>FAD</name>
        <dbReference type="ChEBI" id="CHEBI:57692"/>
    </cofactor>
</comment>
<dbReference type="Proteomes" id="UP001595906">
    <property type="component" value="Unassembled WGS sequence"/>
</dbReference>
<evidence type="ECO:0000256" key="2">
    <source>
        <dbReference type="ARBA" id="ARBA00003921"/>
    </source>
</evidence>
<comment type="pathway">
    <text evidence="4 19">Cell wall biogenesis; peptidoglycan biosynthesis.</text>
</comment>
<dbReference type="InterPro" id="IPR016166">
    <property type="entry name" value="FAD-bd_PCMH"/>
</dbReference>
<feature type="active site" description="Proton donor" evidence="19">
    <location>
        <position position="239"/>
    </location>
</feature>
<keyword evidence="13 19" id="KW-0573">Peptidoglycan synthesis</keyword>
<protein>
    <recommendedName>
        <fullName evidence="6 19">UDP-N-acetylenolpyruvoylglucosamine reductase</fullName>
        <ecNumber evidence="5 19">1.3.1.98</ecNumber>
    </recommendedName>
    <alternativeName>
        <fullName evidence="17 19">UDP-N-acetylmuramate dehydrogenase</fullName>
    </alternativeName>
</protein>
<dbReference type="PANTHER" id="PTHR21071">
    <property type="entry name" value="UDP-N-ACETYLENOLPYRUVOYLGLUCOSAMINE REDUCTASE"/>
    <property type="match status" value="1"/>
</dbReference>
<keyword evidence="12 19" id="KW-0133">Cell shape</keyword>
<evidence type="ECO:0000313" key="22">
    <source>
        <dbReference type="Proteomes" id="UP001595906"/>
    </source>
</evidence>
<evidence type="ECO:0000256" key="9">
    <source>
        <dbReference type="ARBA" id="ARBA00022630"/>
    </source>
</evidence>
<dbReference type="Pfam" id="PF01565">
    <property type="entry name" value="FAD_binding_4"/>
    <property type="match status" value="1"/>
</dbReference>
<reference evidence="22" key="1">
    <citation type="journal article" date="2019" name="Int. J. Syst. Evol. Microbiol.">
        <title>The Global Catalogue of Microorganisms (GCM) 10K type strain sequencing project: providing services to taxonomists for standard genome sequencing and annotation.</title>
        <authorList>
            <consortium name="The Broad Institute Genomics Platform"/>
            <consortium name="The Broad Institute Genome Sequencing Center for Infectious Disease"/>
            <person name="Wu L."/>
            <person name="Ma J."/>
        </authorList>
    </citation>
    <scope>NUCLEOTIDE SEQUENCE [LARGE SCALE GENOMIC DNA]</scope>
    <source>
        <strain evidence="22">CECT 8010</strain>
    </source>
</reference>
<evidence type="ECO:0000256" key="3">
    <source>
        <dbReference type="ARBA" id="ARBA00004496"/>
    </source>
</evidence>
<evidence type="ECO:0000256" key="7">
    <source>
        <dbReference type="ARBA" id="ARBA00022490"/>
    </source>
</evidence>
<organism evidence="21 22">
    <name type="scientific">Parasediminibacterium paludis</name>
    <dbReference type="NCBI Taxonomy" id="908966"/>
    <lineage>
        <taxon>Bacteria</taxon>
        <taxon>Pseudomonadati</taxon>
        <taxon>Bacteroidota</taxon>
        <taxon>Chitinophagia</taxon>
        <taxon>Chitinophagales</taxon>
        <taxon>Chitinophagaceae</taxon>
        <taxon>Parasediminibacterium</taxon>
    </lineage>
</organism>
<evidence type="ECO:0000256" key="10">
    <source>
        <dbReference type="ARBA" id="ARBA00022827"/>
    </source>
</evidence>
<sequence length="339" mass="38073">MQLQQNVSLKPYNTFGINVLAKYFASFSNIDELSELLSHHTSQISNHKLILGGGSNILFTQNFDGLVLKNELKGISLINEDADYYYVKAAAGEVWQQFVQHCIANNYAGIENLSLIPGNVGASPMQNIGAYGVEIKDIFHSLEAYHIQDRKIVIFSLNDCQFGYRESVFKRQYKGQFVILSVTYKLHKQPVFNTSYGAINAELEQMGVKELSIQTISQAIINIRSSKLPDPKKIGNAGSFFKNPQISKFRLHVMKEDYEKIPAYPVDDTYFKIAAGWLIEQCGWKGFRKGDAGCNPLQALVLVNYGNATGKEIFDLSTEIIQSVEAKFGITLEREVNIM</sequence>
<keyword evidence="15 19" id="KW-0131">Cell cycle</keyword>
<evidence type="ECO:0000256" key="14">
    <source>
        <dbReference type="ARBA" id="ARBA00023002"/>
    </source>
</evidence>
<dbReference type="InterPro" id="IPR011601">
    <property type="entry name" value="MurB_C"/>
</dbReference>
<gene>
    <name evidence="19 21" type="primary">murB</name>
    <name evidence="21" type="ORF">ACFOW1_01290</name>
</gene>
<dbReference type="Pfam" id="PF02873">
    <property type="entry name" value="MurB_C"/>
    <property type="match status" value="1"/>
</dbReference>
<keyword evidence="7 19" id="KW-0963">Cytoplasm</keyword>
<dbReference type="RefSeq" id="WP_379011703.1">
    <property type="nucleotide sequence ID" value="NZ_JBHSDC010000002.1"/>
</dbReference>
<dbReference type="EC" id="1.3.1.98" evidence="5 19"/>
<dbReference type="SUPFAM" id="SSF56194">
    <property type="entry name" value="Uridine diphospho-N-Acetylenolpyruvylglucosamine reductase, MurB, C-terminal domain"/>
    <property type="match status" value="1"/>
</dbReference>
<dbReference type="SUPFAM" id="SSF56176">
    <property type="entry name" value="FAD-binding/transporter-associated domain-like"/>
    <property type="match status" value="1"/>
</dbReference>
<evidence type="ECO:0000256" key="12">
    <source>
        <dbReference type="ARBA" id="ARBA00022960"/>
    </source>
</evidence>
<evidence type="ECO:0000256" key="4">
    <source>
        <dbReference type="ARBA" id="ARBA00004752"/>
    </source>
</evidence>
<dbReference type="GO" id="GO:0008762">
    <property type="term" value="F:UDP-N-acetylmuramate dehydrogenase activity"/>
    <property type="evidence" value="ECO:0007669"/>
    <property type="project" value="UniProtKB-EC"/>
</dbReference>
<dbReference type="NCBIfam" id="NF000755">
    <property type="entry name" value="PRK00046.1"/>
    <property type="match status" value="1"/>
</dbReference>
<evidence type="ECO:0000256" key="1">
    <source>
        <dbReference type="ARBA" id="ARBA00001974"/>
    </source>
</evidence>
<feature type="active site" evidence="19">
    <location>
        <position position="165"/>
    </location>
</feature>
<evidence type="ECO:0000256" key="16">
    <source>
        <dbReference type="ARBA" id="ARBA00023316"/>
    </source>
</evidence>
<dbReference type="NCBIfam" id="TIGR00179">
    <property type="entry name" value="murB"/>
    <property type="match status" value="1"/>
</dbReference>
<accession>A0ABV8PTV5</accession>
<keyword evidence="8 19" id="KW-0132">Cell division</keyword>
<dbReference type="EMBL" id="JBHSDC010000002">
    <property type="protein sequence ID" value="MFC4230506.1"/>
    <property type="molecule type" value="Genomic_DNA"/>
</dbReference>
<comment type="similarity">
    <text evidence="19">Belongs to the MurB family.</text>
</comment>
<keyword evidence="11 19" id="KW-0521">NADP</keyword>
<dbReference type="InterPro" id="IPR036318">
    <property type="entry name" value="FAD-bd_PCMH-like_sf"/>
</dbReference>
<comment type="subcellular location">
    <subcellularLocation>
        <location evidence="3 19">Cytoplasm</location>
    </subcellularLocation>
</comment>
<evidence type="ECO:0000256" key="11">
    <source>
        <dbReference type="ARBA" id="ARBA00022857"/>
    </source>
</evidence>
<dbReference type="InterPro" id="IPR006094">
    <property type="entry name" value="Oxid_FAD_bind_N"/>
</dbReference>
<dbReference type="Gene3D" id="3.90.78.10">
    <property type="entry name" value="UDP-N-acetylenolpyruvoylglucosamine reductase, C-terminal domain"/>
    <property type="match status" value="1"/>
</dbReference>
<evidence type="ECO:0000313" key="21">
    <source>
        <dbReference type="EMBL" id="MFC4230506.1"/>
    </source>
</evidence>
<evidence type="ECO:0000259" key="20">
    <source>
        <dbReference type="PROSITE" id="PS51387"/>
    </source>
</evidence>
<keyword evidence="10 19" id="KW-0274">FAD</keyword>
<keyword evidence="14 19" id="KW-0560">Oxidoreductase</keyword>
<dbReference type="PANTHER" id="PTHR21071:SF4">
    <property type="entry name" value="UDP-N-ACETYLENOLPYRUVOYLGLUCOSAMINE REDUCTASE"/>
    <property type="match status" value="1"/>
</dbReference>
<evidence type="ECO:0000256" key="19">
    <source>
        <dbReference type="HAMAP-Rule" id="MF_00037"/>
    </source>
</evidence>
<dbReference type="InterPro" id="IPR003170">
    <property type="entry name" value="MurB"/>
</dbReference>
<proteinExistence type="inferred from homology"/>
<comment type="caution">
    <text evidence="21">The sequence shown here is derived from an EMBL/GenBank/DDBJ whole genome shotgun (WGS) entry which is preliminary data.</text>
</comment>
<feature type="active site" evidence="19">
    <location>
        <position position="335"/>
    </location>
</feature>
<dbReference type="Gene3D" id="3.30.465.10">
    <property type="match status" value="1"/>
</dbReference>
<keyword evidence="16 19" id="KW-0961">Cell wall biogenesis/degradation</keyword>
<keyword evidence="22" id="KW-1185">Reference proteome</keyword>
<dbReference type="PROSITE" id="PS51387">
    <property type="entry name" value="FAD_PCMH"/>
    <property type="match status" value="1"/>
</dbReference>
<dbReference type="Gene3D" id="3.30.43.10">
    <property type="entry name" value="Uridine Diphospho-n-acetylenolpyruvylglucosamine Reductase, domain 2"/>
    <property type="match status" value="1"/>
</dbReference>
<comment type="function">
    <text evidence="2 19">Cell wall formation.</text>
</comment>
<evidence type="ECO:0000256" key="6">
    <source>
        <dbReference type="ARBA" id="ARBA00015188"/>
    </source>
</evidence>
<name>A0ABV8PTV5_9BACT</name>
<dbReference type="HAMAP" id="MF_00037">
    <property type="entry name" value="MurB"/>
    <property type="match status" value="1"/>
</dbReference>
<evidence type="ECO:0000256" key="8">
    <source>
        <dbReference type="ARBA" id="ARBA00022618"/>
    </source>
</evidence>
<evidence type="ECO:0000256" key="13">
    <source>
        <dbReference type="ARBA" id="ARBA00022984"/>
    </source>
</evidence>
<dbReference type="InterPro" id="IPR016169">
    <property type="entry name" value="FAD-bd_PCMH_sub2"/>
</dbReference>
<comment type="catalytic activity">
    <reaction evidence="18 19">
        <text>UDP-N-acetyl-alpha-D-muramate + NADP(+) = UDP-N-acetyl-3-O-(1-carboxyvinyl)-alpha-D-glucosamine + NADPH + H(+)</text>
        <dbReference type="Rhea" id="RHEA:12248"/>
        <dbReference type="ChEBI" id="CHEBI:15378"/>
        <dbReference type="ChEBI" id="CHEBI:57783"/>
        <dbReference type="ChEBI" id="CHEBI:58349"/>
        <dbReference type="ChEBI" id="CHEBI:68483"/>
        <dbReference type="ChEBI" id="CHEBI:70757"/>
        <dbReference type="EC" id="1.3.1.98"/>
    </reaction>
</comment>
<dbReference type="InterPro" id="IPR036635">
    <property type="entry name" value="MurB_C_sf"/>
</dbReference>
<evidence type="ECO:0000256" key="18">
    <source>
        <dbReference type="ARBA" id="ARBA00048914"/>
    </source>
</evidence>